<dbReference type="OrthoDB" id="9811352at2"/>
<dbReference type="AlphaFoldDB" id="A0A2N4UH43"/>
<dbReference type="InterPro" id="IPR036249">
    <property type="entry name" value="Thioredoxin-like_sf"/>
</dbReference>
<proteinExistence type="predicted"/>
<dbReference type="GO" id="GO:0016209">
    <property type="term" value="F:antioxidant activity"/>
    <property type="evidence" value="ECO:0007669"/>
    <property type="project" value="InterPro"/>
</dbReference>
<dbReference type="Pfam" id="PF00578">
    <property type="entry name" value="AhpC-TSA"/>
    <property type="match status" value="1"/>
</dbReference>
<name>A0A2N4UH43_9BURK</name>
<protein>
    <submittedName>
        <fullName evidence="2">Alkyl hydroperoxide reductase</fullName>
    </submittedName>
</protein>
<organism evidence="2 3">
    <name type="scientific">Pollutimonas nitritireducens</name>
    <dbReference type="NCBI Taxonomy" id="2045209"/>
    <lineage>
        <taxon>Bacteria</taxon>
        <taxon>Pseudomonadati</taxon>
        <taxon>Pseudomonadota</taxon>
        <taxon>Betaproteobacteria</taxon>
        <taxon>Burkholderiales</taxon>
        <taxon>Alcaligenaceae</taxon>
        <taxon>Pollutimonas</taxon>
    </lineage>
</organism>
<accession>A0A2N4UH43</accession>
<dbReference type="InterPro" id="IPR050553">
    <property type="entry name" value="Thioredoxin_ResA/DsbE_sf"/>
</dbReference>
<dbReference type="RefSeq" id="WP_102069784.1">
    <property type="nucleotide sequence ID" value="NZ_PDNV01000005.1"/>
</dbReference>
<reference evidence="2 3" key="1">
    <citation type="submission" date="2017-10" db="EMBL/GenBank/DDBJ databases">
        <title>Two draft genome sequences of Pusillimonas sp. strains isolated from a nitrate- and radionuclide-contaminated groundwater in Russia.</title>
        <authorList>
            <person name="Grouzdev D.S."/>
            <person name="Tourova T.P."/>
            <person name="Goeva M.A."/>
            <person name="Babich T.L."/>
            <person name="Sokolova D.S."/>
            <person name="Abdullin R."/>
            <person name="Poltaraus A.B."/>
            <person name="Toshchakov S.V."/>
            <person name="Nazina T.N."/>
        </authorList>
    </citation>
    <scope>NUCLEOTIDE SEQUENCE [LARGE SCALE GENOMIC DNA]</scope>
    <source>
        <strain evidence="2 3">JR1/69-2-13</strain>
    </source>
</reference>
<dbReference type="EMBL" id="PDNV01000005">
    <property type="protein sequence ID" value="PLC54326.1"/>
    <property type="molecule type" value="Genomic_DNA"/>
</dbReference>
<dbReference type="PANTHER" id="PTHR42852:SF13">
    <property type="entry name" value="PROTEIN DIPZ"/>
    <property type="match status" value="1"/>
</dbReference>
<gene>
    <name evidence="2" type="ORF">CR155_09500</name>
</gene>
<evidence type="ECO:0000259" key="1">
    <source>
        <dbReference type="Pfam" id="PF00578"/>
    </source>
</evidence>
<feature type="domain" description="Alkyl hydroperoxide reductase subunit C/ Thiol specific antioxidant" evidence="1">
    <location>
        <begin position="21"/>
        <end position="135"/>
    </location>
</feature>
<dbReference type="PANTHER" id="PTHR42852">
    <property type="entry name" value="THIOL:DISULFIDE INTERCHANGE PROTEIN DSBE"/>
    <property type="match status" value="1"/>
</dbReference>
<dbReference type="InterPro" id="IPR000866">
    <property type="entry name" value="AhpC/TSA"/>
</dbReference>
<dbReference type="Proteomes" id="UP000234328">
    <property type="component" value="Unassembled WGS sequence"/>
</dbReference>
<sequence>MPFPSYQYAPAWEIDQWINTRDELTVESFRGRVVVLHAFQMLCPACVSHGISQAKAIHNAFPLDKLRVIGLHTVFEHHEAMGPVSLKAFIQEYRIPFPVGIDRRQGDDPIPLTMRAYGLQGTPSLILIDQKGHIRLHHFGQLDDLHVGATIGQLLTEGTA</sequence>
<comment type="caution">
    <text evidence="2">The sequence shown here is derived from an EMBL/GenBank/DDBJ whole genome shotgun (WGS) entry which is preliminary data.</text>
</comment>
<evidence type="ECO:0000313" key="2">
    <source>
        <dbReference type="EMBL" id="PLC54326.1"/>
    </source>
</evidence>
<dbReference type="GO" id="GO:0016491">
    <property type="term" value="F:oxidoreductase activity"/>
    <property type="evidence" value="ECO:0007669"/>
    <property type="project" value="InterPro"/>
</dbReference>
<evidence type="ECO:0000313" key="3">
    <source>
        <dbReference type="Proteomes" id="UP000234328"/>
    </source>
</evidence>
<keyword evidence="3" id="KW-1185">Reference proteome</keyword>
<dbReference type="SUPFAM" id="SSF52833">
    <property type="entry name" value="Thioredoxin-like"/>
    <property type="match status" value="1"/>
</dbReference>
<dbReference type="Gene3D" id="3.40.30.10">
    <property type="entry name" value="Glutaredoxin"/>
    <property type="match status" value="1"/>
</dbReference>